<keyword evidence="5" id="KW-0560">Oxidoreductase</keyword>
<dbReference type="PANTHER" id="PTHR11748">
    <property type="entry name" value="D-LACTATE DEHYDROGENASE"/>
    <property type="match status" value="1"/>
</dbReference>
<dbReference type="PROSITE" id="PS00198">
    <property type="entry name" value="4FE4S_FER_1"/>
    <property type="match status" value="1"/>
</dbReference>
<evidence type="ECO:0000256" key="6">
    <source>
        <dbReference type="ARBA" id="ARBA00023004"/>
    </source>
</evidence>
<feature type="compositionally biased region" description="Low complexity" evidence="8">
    <location>
        <begin position="973"/>
        <end position="989"/>
    </location>
</feature>
<dbReference type="Pfam" id="PF02913">
    <property type="entry name" value="FAD-oxidase_C"/>
    <property type="match status" value="1"/>
</dbReference>
<feature type="region of interest" description="Disordered" evidence="8">
    <location>
        <begin position="963"/>
        <end position="989"/>
    </location>
</feature>
<dbReference type="InterPro" id="IPR004017">
    <property type="entry name" value="Cys_rich_dom"/>
</dbReference>
<sequence length="989" mass="104293">MTTVDTTTTANPAEGQADDVARALRQAGISEVDNSSRRLAEYSTDASNYRVVPQVVVFPRDADEVEAAVRVSLGYGVPLTARGAGTSIAGNAIGTGIVLDYSRHMNRIISLDPEAETAVVEPGVILDSLQAAARPHGLRFGPDPSTHARCTMGGMIGNNACGSRALAYGRTADNVVSMDVITSAGTQFTAARYGRDGLPSQTSGSSAGALLAQLSKLVDTNRALIRTEFGRFGRQVSGYSMEHLLSENGVDLARMLSGTEGTLAIMTSANVRLVRAPKATALAVLGYPDMAAAADVVPALLSHPLVALEGLDSRIVDVLRARRGEAAVPELPAGAGWLFAEVFGETQAEAEAAAAALCRDGDALGTRVVTGSTAAALWRIREDGAGLAGRSPAGAPAWPGWEDAAVPPEKLGTYLREFFSLLDHHGLDTLAYGHFGDGCVHARIDFPFETEPSRMREFMLDAADLVSRHGGSMSGEHGDGRARGELLTKMYSPEAIALQAAVKDLFDPADLFNPGIIVRPAPLDADLRVPAAHRLRTNLAFSYPHDKGDFSTAVHRCVGVGKCRADTTGSGGVMCPSYLATQDEKDSTRGRARVLQEMANGTLVSDGWKSPEVHDALDLCLSCKGCSADCPAGVDMATYKAEALHQKYKGRLRPANHYLLGWLPRWADLASHAPRVVNALTGLAPVAAIAKRAGGIDHRRELPRFAPKTFRQWFSRHKAPAGRRQRVVLWADTFTDHFSPAVGQAAVAVLEDAGLRVELPVGNACCGLTWISTGQLDGAKKQLRNTLDVLEEALDEGLTIVGLEPSCTAALRSDILELLPEDPRAPRLAASLKTLAELLTSLPDWEAPTLEGVSAVAQPHCHQHAVMGWQADADLLAGAGASVKSVGGCCGLAGNFGVEKGHYEVSVAVAENALLPAVREAGDDAVVLADGFSCRTQLEQLADKQGLHLAELLAAHLPGRSLSTAVPTPTPTPAQTAATEATPVEKPVE</sequence>
<dbReference type="Proteomes" id="UP001501074">
    <property type="component" value="Unassembled WGS sequence"/>
</dbReference>
<evidence type="ECO:0000256" key="4">
    <source>
        <dbReference type="ARBA" id="ARBA00022827"/>
    </source>
</evidence>
<reference evidence="12" key="1">
    <citation type="journal article" date="2019" name="Int. J. Syst. Evol. Microbiol.">
        <title>The Global Catalogue of Microorganisms (GCM) 10K type strain sequencing project: providing services to taxonomists for standard genome sequencing and annotation.</title>
        <authorList>
            <consortium name="The Broad Institute Genomics Platform"/>
            <consortium name="The Broad Institute Genome Sequencing Center for Infectious Disease"/>
            <person name="Wu L."/>
            <person name="Ma J."/>
        </authorList>
    </citation>
    <scope>NUCLEOTIDE SEQUENCE [LARGE SCALE GENOMIC DNA]</scope>
    <source>
        <strain evidence="12">JCM 16902</strain>
    </source>
</reference>
<dbReference type="InterPro" id="IPR016171">
    <property type="entry name" value="Vanillyl_alc_oxidase_C-sub2"/>
</dbReference>
<feature type="domain" description="FAD-binding PCMH-type" evidence="10">
    <location>
        <begin position="49"/>
        <end position="276"/>
    </location>
</feature>
<evidence type="ECO:0000256" key="2">
    <source>
        <dbReference type="ARBA" id="ARBA00022630"/>
    </source>
</evidence>
<evidence type="ECO:0000256" key="3">
    <source>
        <dbReference type="ARBA" id="ARBA00022723"/>
    </source>
</evidence>
<evidence type="ECO:0000313" key="11">
    <source>
        <dbReference type="EMBL" id="GAA3631092.1"/>
    </source>
</evidence>
<name>A0ABP7AFE2_9ACTN</name>
<evidence type="ECO:0000259" key="10">
    <source>
        <dbReference type="PROSITE" id="PS51387"/>
    </source>
</evidence>
<dbReference type="InterPro" id="IPR016164">
    <property type="entry name" value="FAD-linked_Oxase-like_C"/>
</dbReference>
<protein>
    <submittedName>
        <fullName evidence="11">FAD-binding and (Fe-S)-binding domain-containing protein</fullName>
    </submittedName>
</protein>
<dbReference type="PANTHER" id="PTHR11748:SF119">
    <property type="entry name" value="D-2-HYDROXYGLUTARATE DEHYDROGENASE"/>
    <property type="match status" value="1"/>
</dbReference>
<dbReference type="InterPro" id="IPR016166">
    <property type="entry name" value="FAD-bd_PCMH"/>
</dbReference>
<dbReference type="EMBL" id="BAAAZO010000011">
    <property type="protein sequence ID" value="GAA3631092.1"/>
    <property type="molecule type" value="Genomic_DNA"/>
</dbReference>
<dbReference type="SUPFAM" id="SSF55103">
    <property type="entry name" value="FAD-linked oxidases, C-terminal domain"/>
    <property type="match status" value="1"/>
</dbReference>
<evidence type="ECO:0000256" key="5">
    <source>
        <dbReference type="ARBA" id="ARBA00023002"/>
    </source>
</evidence>
<proteinExistence type="predicted"/>
<dbReference type="InterPro" id="IPR004113">
    <property type="entry name" value="FAD-bd_oxidored_4_C"/>
</dbReference>
<dbReference type="InterPro" id="IPR017896">
    <property type="entry name" value="4Fe4S_Fe-S-bd"/>
</dbReference>
<dbReference type="PROSITE" id="PS51387">
    <property type="entry name" value="FAD_PCMH"/>
    <property type="match status" value="1"/>
</dbReference>
<comment type="caution">
    <text evidence="11">The sequence shown here is derived from an EMBL/GenBank/DDBJ whole genome shotgun (WGS) entry which is preliminary data.</text>
</comment>
<evidence type="ECO:0000256" key="1">
    <source>
        <dbReference type="ARBA" id="ARBA00001974"/>
    </source>
</evidence>
<dbReference type="SUPFAM" id="SSF46548">
    <property type="entry name" value="alpha-helical ferredoxin"/>
    <property type="match status" value="1"/>
</dbReference>
<dbReference type="Pfam" id="PF01565">
    <property type="entry name" value="FAD_binding_4"/>
    <property type="match status" value="1"/>
</dbReference>
<dbReference type="InterPro" id="IPR017900">
    <property type="entry name" value="4Fe4S_Fe_S_CS"/>
</dbReference>
<dbReference type="InterPro" id="IPR016169">
    <property type="entry name" value="FAD-bd_PCMH_sub2"/>
</dbReference>
<dbReference type="Pfam" id="PF02754">
    <property type="entry name" value="CCG"/>
    <property type="match status" value="1"/>
</dbReference>
<dbReference type="Gene3D" id="1.10.45.10">
    <property type="entry name" value="Vanillyl-alcohol Oxidase, Chain A, domain 4"/>
    <property type="match status" value="1"/>
</dbReference>
<feature type="domain" description="4Fe-4S ferredoxin-type" evidence="9">
    <location>
        <begin position="609"/>
        <end position="640"/>
    </location>
</feature>
<keyword evidence="6" id="KW-0408">Iron</keyword>
<keyword evidence="4" id="KW-0274">FAD</keyword>
<dbReference type="Gene3D" id="3.30.70.2740">
    <property type="match status" value="1"/>
</dbReference>
<evidence type="ECO:0000313" key="12">
    <source>
        <dbReference type="Proteomes" id="UP001501074"/>
    </source>
</evidence>
<dbReference type="InterPro" id="IPR006094">
    <property type="entry name" value="Oxid_FAD_bind_N"/>
</dbReference>
<comment type="cofactor">
    <cofactor evidence="1">
        <name>FAD</name>
        <dbReference type="ChEBI" id="CHEBI:57692"/>
    </cofactor>
</comment>
<dbReference type="PROSITE" id="PS51379">
    <property type="entry name" value="4FE4S_FER_2"/>
    <property type="match status" value="1"/>
</dbReference>
<evidence type="ECO:0000256" key="7">
    <source>
        <dbReference type="ARBA" id="ARBA00023014"/>
    </source>
</evidence>
<dbReference type="Pfam" id="PF13183">
    <property type="entry name" value="Fer4_8"/>
    <property type="match status" value="1"/>
</dbReference>
<dbReference type="Gene3D" id="3.30.465.10">
    <property type="match status" value="1"/>
</dbReference>
<organism evidence="11 12">
    <name type="scientific">Kineosporia mesophila</name>
    <dbReference type="NCBI Taxonomy" id="566012"/>
    <lineage>
        <taxon>Bacteria</taxon>
        <taxon>Bacillati</taxon>
        <taxon>Actinomycetota</taxon>
        <taxon>Actinomycetes</taxon>
        <taxon>Kineosporiales</taxon>
        <taxon>Kineosporiaceae</taxon>
        <taxon>Kineosporia</taxon>
    </lineage>
</organism>
<keyword evidence="7" id="KW-0411">Iron-sulfur</keyword>
<keyword evidence="12" id="KW-1185">Reference proteome</keyword>
<evidence type="ECO:0000259" key="9">
    <source>
        <dbReference type="PROSITE" id="PS51379"/>
    </source>
</evidence>
<accession>A0ABP7AFE2</accession>
<keyword evidence="3" id="KW-0479">Metal-binding</keyword>
<gene>
    <name evidence="11" type="ORF">GCM10022223_56350</name>
</gene>
<dbReference type="InterPro" id="IPR036318">
    <property type="entry name" value="FAD-bd_PCMH-like_sf"/>
</dbReference>
<evidence type="ECO:0000256" key="8">
    <source>
        <dbReference type="SAM" id="MobiDB-lite"/>
    </source>
</evidence>
<keyword evidence="2" id="KW-0285">Flavoprotein</keyword>
<dbReference type="SUPFAM" id="SSF56176">
    <property type="entry name" value="FAD-binding/transporter-associated domain-like"/>
    <property type="match status" value="1"/>
</dbReference>